<protein>
    <submittedName>
        <fullName evidence="1">Uncharacterized protein</fullName>
    </submittedName>
</protein>
<comment type="caution">
    <text evidence="1">The sequence shown here is derived from an EMBL/GenBank/DDBJ whole genome shotgun (WGS) entry which is preliminary data.</text>
</comment>
<dbReference type="AlphaFoldDB" id="A0A8J3K3P2"/>
<proteinExistence type="predicted"/>
<dbReference type="Proteomes" id="UP000619293">
    <property type="component" value="Unassembled WGS sequence"/>
</dbReference>
<organism evidence="1 2">
    <name type="scientific">Catellatospora chokoriensis</name>
    <dbReference type="NCBI Taxonomy" id="310353"/>
    <lineage>
        <taxon>Bacteria</taxon>
        <taxon>Bacillati</taxon>
        <taxon>Actinomycetota</taxon>
        <taxon>Actinomycetes</taxon>
        <taxon>Micromonosporales</taxon>
        <taxon>Micromonosporaceae</taxon>
        <taxon>Catellatospora</taxon>
    </lineage>
</organism>
<keyword evidence="2" id="KW-1185">Reference proteome</keyword>
<evidence type="ECO:0000313" key="2">
    <source>
        <dbReference type="Proteomes" id="UP000619293"/>
    </source>
</evidence>
<dbReference type="EMBL" id="BONG01000037">
    <property type="protein sequence ID" value="GIF91897.1"/>
    <property type="molecule type" value="Genomic_DNA"/>
</dbReference>
<gene>
    <name evidence="1" type="ORF">Cch02nite_53410</name>
</gene>
<evidence type="ECO:0000313" key="1">
    <source>
        <dbReference type="EMBL" id="GIF91897.1"/>
    </source>
</evidence>
<reference evidence="1 2" key="1">
    <citation type="submission" date="2021-01" db="EMBL/GenBank/DDBJ databases">
        <title>Whole genome shotgun sequence of Catellatospora chokoriensis NBRC 107358.</title>
        <authorList>
            <person name="Komaki H."/>
            <person name="Tamura T."/>
        </authorList>
    </citation>
    <scope>NUCLEOTIDE SEQUENCE [LARGE SCALE GENOMIC DNA]</scope>
    <source>
        <strain evidence="1 2">NBRC 107358</strain>
    </source>
</reference>
<name>A0A8J3K3P2_9ACTN</name>
<accession>A0A8J3K3P2</accession>
<sequence length="139" mass="15239">MTGRAVSVWAVLDEADRAQWTYTPGVSVGPLVFGMSRHEAVAVMDGFVGDIAPAPRAIADTWLTRFRVPDRRPYRTAVLAFHDGTDGLFCVMVDARCGPQVILDGLRLVGRVPSEWEADFLAYALPRGIAPRYAPVTSY</sequence>